<dbReference type="Pfam" id="PF13704">
    <property type="entry name" value="Glyco_tranf_2_4"/>
    <property type="match status" value="1"/>
</dbReference>
<organism evidence="4 5">
    <name type="scientific">Croceimicrobium hydrocarbonivorans</name>
    <dbReference type="NCBI Taxonomy" id="2761580"/>
    <lineage>
        <taxon>Bacteria</taxon>
        <taxon>Pseudomonadati</taxon>
        <taxon>Bacteroidota</taxon>
        <taxon>Flavobacteriia</taxon>
        <taxon>Flavobacteriales</taxon>
        <taxon>Owenweeksiaceae</taxon>
        <taxon>Croceimicrobium</taxon>
    </lineage>
</organism>
<dbReference type="GO" id="GO:0016020">
    <property type="term" value="C:membrane"/>
    <property type="evidence" value="ECO:0007669"/>
    <property type="project" value="UniProtKB-SubCell"/>
</dbReference>
<name>A0A7H0VBQ8_9FLAO</name>
<keyword evidence="3" id="KW-1133">Transmembrane helix</keyword>
<evidence type="ECO:0000256" key="2">
    <source>
        <dbReference type="ARBA" id="ARBA00022692"/>
    </source>
</evidence>
<dbReference type="PANTHER" id="PTHR21461">
    <property type="entry name" value="GLYCOSYLTRANSFERASE FAMILY 92 PROTEIN"/>
    <property type="match status" value="1"/>
</dbReference>
<keyword evidence="2" id="KW-0812">Transmembrane</keyword>
<gene>
    <name evidence="4" type="ORF">H4K34_12315</name>
</gene>
<proteinExistence type="predicted"/>
<dbReference type="GO" id="GO:0016757">
    <property type="term" value="F:glycosyltransferase activity"/>
    <property type="evidence" value="ECO:0007669"/>
    <property type="project" value="TreeGrafter"/>
</dbReference>
<reference evidence="4 5" key="1">
    <citation type="submission" date="2020-08" db="EMBL/GenBank/DDBJ databases">
        <title>Croceimicrobium hydrocarbonivorans gen. nov., sp. nov., a novel marine bacterium isolated from a bacterial consortium that degrades polyethylene terephthalate.</title>
        <authorList>
            <person name="Liu R."/>
        </authorList>
    </citation>
    <scope>NUCLEOTIDE SEQUENCE [LARGE SCALE GENOMIC DNA]</scope>
    <source>
        <strain evidence="4 5">A20-9</strain>
    </source>
</reference>
<dbReference type="GO" id="GO:0005737">
    <property type="term" value="C:cytoplasm"/>
    <property type="evidence" value="ECO:0007669"/>
    <property type="project" value="TreeGrafter"/>
</dbReference>
<evidence type="ECO:0000313" key="5">
    <source>
        <dbReference type="Proteomes" id="UP000516305"/>
    </source>
</evidence>
<dbReference type="Proteomes" id="UP000516305">
    <property type="component" value="Chromosome"/>
</dbReference>
<dbReference type="RefSeq" id="WP_210757692.1">
    <property type="nucleotide sequence ID" value="NZ_CP060139.1"/>
</dbReference>
<dbReference type="CDD" id="cd00761">
    <property type="entry name" value="Glyco_tranf_GTA_type"/>
    <property type="match status" value="1"/>
</dbReference>
<dbReference type="PANTHER" id="PTHR21461:SF69">
    <property type="entry name" value="GLYCOSYLTRANSFERASE FAMILY 92 PROTEIN"/>
    <property type="match status" value="1"/>
</dbReference>
<accession>A0A7H0VBQ8</accession>
<dbReference type="KEGG" id="chyd:H4K34_12315"/>
<dbReference type="AlphaFoldDB" id="A0A7H0VBQ8"/>
<dbReference type="EMBL" id="CP060139">
    <property type="protein sequence ID" value="QNR23156.1"/>
    <property type="molecule type" value="Genomic_DNA"/>
</dbReference>
<keyword evidence="5" id="KW-1185">Reference proteome</keyword>
<dbReference type="InterPro" id="IPR029044">
    <property type="entry name" value="Nucleotide-diphossugar_trans"/>
</dbReference>
<sequence>MANWSYRIRNGAVKILCTLDYWLKPKQRNGQIALHAMFKDEAPFLAEWIEYHLSQGIKHIYLTNDKSSDHWQEVLKPYLEAGLVEVENSINHPDFYTREEYHKKRISAKAAKKYEWIAFLDSDEFWYCEEGYASVLKNVPGNASGLVFNWLIYGTAHQEDLAEGEWMLEKLNRRFPDGHEENQQVKTVIRSGYGAHFFNKNPHYPNYSPWAPLYWSDGERFRPGQKRVLIEPGHIKHYWYRTEAFFKRVKRGRRAFFDGKERPAILEDWHYRRSNAVYDPFPEKALQDLKNFHQKFQDQ</sequence>
<protein>
    <submittedName>
        <fullName evidence="4">Glycosyltransferase family 2 protein</fullName>
    </submittedName>
</protein>
<comment type="subcellular location">
    <subcellularLocation>
        <location evidence="1">Membrane</location>
        <topology evidence="1">Single-pass membrane protein</topology>
    </subcellularLocation>
</comment>
<evidence type="ECO:0000256" key="3">
    <source>
        <dbReference type="ARBA" id="ARBA00022989"/>
    </source>
</evidence>
<keyword evidence="3" id="KW-0472">Membrane</keyword>
<dbReference type="SUPFAM" id="SSF53448">
    <property type="entry name" value="Nucleotide-diphospho-sugar transferases"/>
    <property type="match status" value="1"/>
</dbReference>
<keyword evidence="4" id="KW-0808">Transferase</keyword>
<evidence type="ECO:0000313" key="4">
    <source>
        <dbReference type="EMBL" id="QNR23156.1"/>
    </source>
</evidence>
<evidence type="ECO:0000256" key="1">
    <source>
        <dbReference type="ARBA" id="ARBA00004167"/>
    </source>
</evidence>